<dbReference type="KEGG" id="lgn:ABM34_09715"/>
<feature type="transmembrane region" description="Helical" evidence="1">
    <location>
        <begin position="36"/>
        <end position="69"/>
    </location>
</feature>
<accession>A0A0H4R217</accession>
<evidence type="ECO:0000313" key="3">
    <source>
        <dbReference type="Proteomes" id="UP000036106"/>
    </source>
</evidence>
<organism evidence="2 3">
    <name type="scientific">Companilactobacillus ginsenosidimutans</name>
    <dbReference type="NCBI Taxonomy" id="1007676"/>
    <lineage>
        <taxon>Bacteria</taxon>
        <taxon>Bacillati</taxon>
        <taxon>Bacillota</taxon>
        <taxon>Bacilli</taxon>
        <taxon>Lactobacillales</taxon>
        <taxon>Lactobacillaceae</taxon>
        <taxon>Companilactobacillus</taxon>
    </lineage>
</organism>
<gene>
    <name evidence="2" type="ORF">ABM34_09715</name>
</gene>
<proteinExistence type="predicted"/>
<feature type="transmembrane region" description="Helical" evidence="1">
    <location>
        <begin position="81"/>
        <end position="101"/>
    </location>
</feature>
<protein>
    <submittedName>
        <fullName evidence="2">Uncharacterized protein</fullName>
    </submittedName>
</protein>
<dbReference type="PATRIC" id="fig|1007676.4.peg.1966"/>
<keyword evidence="1" id="KW-1133">Transmembrane helix</keyword>
<dbReference type="STRING" id="1007676.ABM34_09715"/>
<sequence length="106" mass="11910">MSETVQSMVFLPHLFILAVQLFSFHLISKKLYRDRFIIGALFIGLIIISFISNSILVESTVLLALSLALIVRAQELKNNNYLAWGLVLMIALIGFLGYFIYSLSGL</sequence>
<dbReference type="AlphaFoldDB" id="A0A0H4R217"/>
<reference evidence="3" key="1">
    <citation type="submission" date="2015-07" db="EMBL/GenBank/DDBJ databases">
        <title>Lactobacillus ginsenosidimutans/EMML 3141/ whole genome sequencing.</title>
        <authorList>
            <person name="Kim M.K."/>
            <person name="Im W.-T."/>
            <person name="Srinivasan S."/>
            <person name="Lee J.-J."/>
        </authorList>
    </citation>
    <scope>NUCLEOTIDE SEQUENCE [LARGE SCALE GENOMIC DNA]</scope>
    <source>
        <strain evidence="3">EMML 3041</strain>
    </source>
</reference>
<dbReference type="Proteomes" id="UP000036106">
    <property type="component" value="Chromosome"/>
</dbReference>
<dbReference type="RefSeq" id="WP_048705363.1">
    <property type="nucleotide sequence ID" value="NZ_CP012034.1"/>
</dbReference>
<evidence type="ECO:0000256" key="1">
    <source>
        <dbReference type="SAM" id="Phobius"/>
    </source>
</evidence>
<keyword evidence="1" id="KW-0472">Membrane</keyword>
<evidence type="ECO:0000313" key="2">
    <source>
        <dbReference type="EMBL" id="AKP67780.1"/>
    </source>
</evidence>
<keyword evidence="1" id="KW-0812">Transmembrane</keyword>
<keyword evidence="3" id="KW-1185">Reference proteome</keyword>
<feature type="transmembrane region" description="Helical" evidence="1">
    <location>
        <begin position="6"/>
        <end position="24"/>
    </location>
</feature>
<name>A0A0H4R217_9LACO</name>
<dbReference type="EMBL" id="CP012034">
    <property type="protein sequence ID" value="AKP67780.1"/>
    <property type="molecule type" value="Genomic_DNA"/>
</dbReference>